<comment type="caution">
    <text evidence="1">The sequence shown here is derived from an EMBL/GenBank/DDBJ whole genome shotgun (WGS) entry which is preliminary data.</text>
</comment>
<reference evidence="1" key="1">
    <citation type="submission" date="2020-10" db="EMBL/GenBank/DDBJ databases">
        <authorList>
            <person name="Gilroy R."/>
        </authorList>
    </citation>
    <scope>NUCLEOTIDE SEQUENCE</scope>
    <source>
        <strain evidence="1">ChiBcec16-1751</strain>
    </source>
</reference>
<evidence type="ECO:0000313" key="2">
    <source>
        <dbReference type="Proteomes" id="UP000886741"/>
    </source>
</evidence>
<accession>A0A9D1FAG2</accession>
<proteinExistence type="predicted"/>
<protein>
    <submittedName>
        <fullName evidence="1">Uncharacterized protein</fullName>
    </submittedName>
</protein>
<dbReference type="Proteomes" id="UP000886741">
    <property type="component" value="Unassembled WGS sequence"/>
</dbReference>
<dbReference type="AlphaFoldDB" id="A0A9D1FAG2"/>
<evidence type="ECO:0000313" key="1">
    <source>
        <dbReference type="EMBL" id="HIS65375.1"/>
    </source>
</evidence>
<organism evidence="1 2">
    <name type="scientific">Candidatus Avoscillospira avistercoris</name>
    <dbReference type="NCBI Taxonomy" id="2840707"/>
    <lineage>
        <taxon>Bacteria</taxon>
        <taxon>Bacillati</taxon>
        <taxon>Bacillota</taxon>
        <taxon>Clostridia</taxon>
        <taxon>Eubacteriales</taxon>
        <taxon>Oscillospiraceae</taxon>
        <taxon>Oscillospiraceae incertae sedis</taxon>
        <taxon>Candidatus Avoscillospira</taxon>
    </lineage>
</organism>
<dbReference type="EMBL" id="DVJJ01000127">
    <property type="protein sequence ID" value="HIS65375.1"/>
    <property type="molecule type" value="Genomic_DNA"/>
</dbReference>
<reference evidence="1" key="2">
    <citation type="journal article" date="2021" name="PeerJ">
        <title>Extensive microbial diversity within the chicken gut microbiome revealed by metagenomics and culture.</title>
        <authorList>
            <person name="Gilroy R."/>
            <person name="Ravi A."/>
            <person name="Getino M."/>
            <person name="Pursley I."/>
            <person name="Horton D.L."/>
            <person name="Alikhan N.F."/>
            <person name="Baker D."/>
            <person name="Gharbi K."/>
            <person name="Hall N."/>
            <person name="Watson M."/>
            <person name="Adriaenssens E.M."/>
            <person name="Foster-Nyarko E."/>
            <person name="Jarju S."/>
            <person name="Secka A."/>
            <person name="Antonio M."/>
            <person name="Oren A."/>
            <person name="Chaudhuri R.R."/>
            <person name="La Ragione R."/>
            <person name="Hildebrand F."/>
            <person name="Pallen M.J."/>
        </authorList>
    </citation>
    <scope>NUCLEOTIDE SEQUENCE</scope>
    <source>
        <strain evidence="1">ChiBcec16-1751</strain>
    </source>
</reference>
<sequence length="360" mass="38647">MLRLYDPTQAASPSEAPKYPYHEVVDNAGVGVLRVHLEDADGNHVLTDIGDSGGYFYTTEFFGSWISVTWDGGSKMALYVPDTGRLMEGAMLDTVYKSDTASGVAWGWEANVTRDRVVLHADGTTGGTYLPLTGWYHGQAIVWLDNNTLGGINAAEKVLWSCPAPGTPETMVTNCVNDRIAIQQDGGWKILDSNGTLSPLIPGGLRLCRWSDSYIVDLDGTYTLYDGSGAVLAGPYAGGRYAESLREVGQDLYCYSNDGETTYFRCPAGSRPTPLFSGVTVEDSSVATDGGGVYAILTAEHTVLCFDRFGDLLSTIQLSAESAAQNCNVTFTNGCVEVSYPLPDGQSQVVRYLPTGELVS</sequence>
<gene>
    <name evidence="1" type="ORF">IAA83_08410</name>
</gene>
<name>A0A9D1FAG2_9FIRM</name>